<gene>
    <name evidence="2" type="ORF">TrST_g13417</name>
</gene>
<accession>A0A9W7BUM4</accession>
<dbReference type="OrthoDB" id="184294at2759"/>
<keyword evidence="1" id="KW-0732">Signal</keyword>
<evidence type="ECO:0000313" key="3">
    <source>
        <dbReference type="Proteomes" id="UP001165085"/>
    </source>
</evidence>
<feature type="chain" id="PRO_5040961826" evidence="1">
    <location>
        <begin position="22"/>
        <end position="196"/>
    </location>
</feature>
<name>A0A9W7BUM4_9STRA</name>
<organism evidence="2 3">
    <name type="scientific">Triparma strigata</name>
    <dbReference type="NCBI Taxonomy" id="1606541"/>
    <lineage>
        <taxon>Eukaryota</taxon>
        <taxon>Sar</taxon>
        <taxon>Stramenopiles</taxon>
        <taxon>Ochrophyta</taxon>
        <taxon>Bolidophyceae</taxon>
        <taxon>Parmales</taxon>
        <taxon>Triparmaceae</taxon>
        <taxon>Triparma</taxon>
    </lineage>
</organism>
<feature type="signal peptide" evidence="1">
    <location>
        <begin position="1"/>
        <end position="21"/>
    </location>
</feature>
<dbReference type="EMBL" id="BRXY01000476">
    <property type="protein sequence ID" value="GMH96897.1"/>
    <property type="molecule type" value="Genomic_DNA"/>
</dbReference>
<evidence type="ECO:0000313" key="2">
    <source>
        <dbReference type="EMBL" id="GMH96897.1"/>
    </source>
</evidence>
<evidence type="ECO:0000256" key="1">
    <source>
        <dbReference type="SAM" id="SignalP"/>
    </source>
</evidence>
<protein>
    <submittedName>
        <fullName evidence="2">Uncharacterized protein</fullName>
    </submittedName>
</protein>
<sequence>MQTSFLTLLLCALLCQMSTAARRSNPAPQFDVMTPLSRTWTLTRKFGPSSSNSTSSHLSLDGPCKLDLGKDRVARFSTGETGVWGVKNRGTQAGKIAQRKAKNNYDGSFDSGICLEIEVSSPSDGPIIVYSIPLSPGKYQPSSLRLGEGVISWLPGPFSLKATEIGTAKCDLEMGKGIVDSSWARGRKWWWKGMRN</sequence>
<dbReference type="Proteomes" id="UP001165085">
    <property type="component" value="Unassembled WGS sequence"/>
</dbReference>
<reference evidence="3" key="1">
    <citation type="journal article" date="2023" name="Commun. Biol.">
        <title>Genome analysis of Parmales, the sister group of diatoms, reveals the evolutionary specialization of diatoms from phago-mixotrophs to photoautotrophs.</title>
        <authorList>
            <person name="Ban H."/>
            <person name="Sato S."/>
            <person name="Yoshikawa S."/>
            <person name="Yamada K."/>
            <person name="Nakamura Y."/>
            <person name="Ichinomiya M."/>
            <person name="Sato N."/>
            <person name="Blanc-Mathieu R."/>
            <person name="Endo H."/>
            <person name="Kuwata A."/>
            <person name="Ogata H."/>
        </authorList>
    </citation>
    <scope>NUCLEOTIDE SEQUENCE [LARGE SCALE GENOMIC DNA]</scope>
    <source>
        <strain evidence="3">NIES 3701</strain>
    </source>
</reference>
<keyword evidence="3" id="KW-1185">Reference proteome</keyword>
<comment type="caution">
    <text evidence="2">The sequence shown here is derived from an EMBL/GenBank/DDBJ whole genome shotgun (WGS) entry which is preliminary data.</text>
</comment>
<proteinExistence type="predicted"/>
<dbReference type="AlphaFoldDB" id="A0A9W7BUM4"/>